<organism evidence="1 2">
    <name type="scientific">Ferrimonas gelatinilytica</name>
    <dbReference type="NCBI Taxonomy" id="1255257"/>
    <lineage>
        <taxon>Bacteria</taxon>
        <taxon>Pseudomonadati</taxon>
        <taxon>Pseudomonadota</taxon>
        <taxon>Gammaproteobacteria</taxon>
        <taxon>Alteromonadales</taxon>
        <taxon>Ferrimonadaceae</taxon>
        <taxon>Ferrimonas</taxon>
    </lineage>
</organism>
<dbReference type="InterPro" id="IPR008912">
    <property type="entry name" value="Uncharacterised_CoxE"/>
</dbReference>
<dbReference type="PANTHER" id="PTHR36846:SF1">
    <property type="entry name" value="PROTEIN VIAA"/>
    <property type="match status" value="1"/>
</dbReference>
<proteinExistence type="predicted"/>
<dbReference type="Proteomes" id="UP001501600">
    <property type="component" value="Unassembled WGS sequence"/>
</dbReference>
<sequence>MLHLESELSDYASVLRQSPGLQRKLAQTLAKLEAQAAKILAETSPFTLWEQQLAELESTPPEQVELACASGSYQHFRQQCRLPDNRAFWVARQEQSNAPRQRAALVRLLLTQWRRALDGEHQHWRLAQLQALRQRYLAQLRPWLEQLLALSRRFSPMGLDPGFLVDFSEDRPTVQASVELLRWAEYLEGNPGILALCDQIGRQRRPAEQTEYHPVDVRERVPAHRANAAVPEALFGVECGRDLPLALPAELAQLADPELETLFDLKYLEHRLSQYQRRGWQQQWQWRTVQRLEASTVTRQPGPLILCIDSSLSMQGAPELAAKAIALCLATRALAQGRACYLINFSTLLAELDLQQTPDALVTFLCQSFHGGTDVVPALEAALARLSDPHYALGDLVLISDFVLADLPTELLAQLGHQRQRGHHCFGVMIGEQSCDSSLDSQMDHYWHYDARSGDIQSQTGGAVPLPGEALPVWLTALEGSA</sequence>
<dbReference type="EMBL" id="BAABLF010000011">
    <property type="protein sequence ID" value="GAA5191436.1"/>
    <property type="molecule type" value="Genomic_DNA"/>
</dbReference>
<name>A0ABP9S695_9GAMM</name>
<dbReference type="Pfam" id="PF05762">
    <property type="entry name" value="VWA_CoxE"/>
    <property type="match status" value="1"/>
</dbReference>
<dbReference type="RefSeq" id="WP_345316742.1">
    <property type="nucleotide sequence ID" value="NZ_BAABLF010000011.1"/>
</dbReference>
<dbReference type="PANTHER" id="PTHR36846">
    <property type="entry name" value="PROTEIN VIAA"/>
    <property type="match status" value="1"/>
</dbReference>
<keyword evidence="2" id="KW-1185">Reference proteome</keyword>
<evidence type="ECO:0008006" key="3">
    <source>
        <dbReference type="Google" id="ProtNLM"/>
    </source>
</evidence>
<reference evidence="2" key="1">
    <citation type="journal article" date="2019" name="Int. J. Syst. Evol. Microbiol.">
        <title>The Global Catalogue of Microorganisms (GCM) 10K type strain sequencing project: providing services to taxonomists for standard genome sequencing and annotation.</title>
        <authorList>
            <consortium name="The Broad Institute Genomics Platform"/>
            <consortium name="The Broad Institute Genome Sequencing Center for Infectious Disease"/>
            <person name="Wu L."/>
            <person name="Ma J."/>
        </authorList>
    </citation>
    <scope>NUCLEOTIDE SEQUENCE [LARGE SCALE GENOMIC DNA]</scope>
    <source>
        <strain evidence="2">JCM 18720</strain>
    </source>
</reference>
<evidence type="ECO:0000313" key="1">
    <source>
        <dbReference type="EMBL" id="GAA5191436.1"/>
    </source>
</evidence>
<protein>
    <recommendedName>
        <fullName evidence="3">VWA domain-containing protein</fullName>
    </recommendedName>
</protein>
<dbReference type="SUPFAM" id="SSF53300">
    <property type="entry name" value="vWA-like"/>
    <property type="match status" value="1"/>
</dbReference>
<accession>A0ABP9S695</accession>
<comment type="caution">
    <text evidence="1">The sequence shown here is derived from an EMBL/GenBank/DDBJ whole genome shotgun (WGS) entry which is preliminary data.</text>
</comment>
<dbReference type="InterPro" id="IPR036465">
    <property type="entry name" value="vWFA_dom_sf"/>
</dbReference>
<evidence type="ECO:0000313" key="2">
    <source>
        <dbReference type="Proteomes" id="UP001501600"/>
    </source>
</evidence>
<gene>
    <name evidence="1" type="ORF">GCM10025772_18190</name>
</gene>